<protein>
    <submittedName>
        <fullName evidence="1">Uncharacterized protein</fullName>
    </submittedName>
</protein>
<dbReference type="EMBL" id="CP046639">
    <property type="protein sequence ID" value="QLL66716.1"/>
    <property type="molecule type" value="Genomic_DNA"/>
</dbReference>
<name>A0A7H9E074_ANAPH</name>
<gene>
    <name evidence="1" type="ORF">O998_02660</name>
</gene>
<reference evidence="1 2" key="1">
    <citation type="submission" date="2019-12" db="EMBL/GenBank/DDBJ databases">
        <title>A sheep strain of Anaplasma phagocytophilum contains multiple genomes.</title>
        <authorList>
            <person name="Barbet A.F."/>
            <person name="Crosby F.L."/>
            <person name="Eskeland S."/>
            <person name="Stuen S."/>
            <person name="Granquist E.G."/>
            <person name="Munderloh U.G."/>
        </authorList>
    </citation>
    <scope>NUCLEOTIDE SEQUENCE [LARGE SCALE GENOMIC DNA]</scope>
    <source>
        <strain evidence="1 2">Norway Variant 1</strain>
    </source>
</reference>
<accession>A0A7H9E074</accession>
<dbReference type="AlphaFoldDB" id="A0A7H9E074"/>
<dbReference type="Proteomes" id="UP000510938">
    <property type="component" value="Chromosome"/>
</dbReference>
<evidence type="ECO:0000313" key="2">
    <source>
        <dbReference type="Proteomes" id="UP000510938"/>
    </source>
</evidence>
<sequence>MEKEYNLRFTSSNFMEDMEQCSCKGKKYQVIGCRKLLMFIDLKSYNSTGGINFSEYGCFISRSEYLVNDAKGRILVGIAASRN</sequence>
<organism evidence="1 2">
    <name type="scientific">Anaplasma phagocytophilum str. Norway variant1</name>
    <dbReference type="NCBI Taxonomy" id="1392506"/>
    <lineage>
        <taxon>Bacteria</taxon>
        <taxon>Pseudomonadati</taxon>
        <taxon>Pseudomonadota</taxon>
        <taxon>Alphaproteobacteria</taxon>
        <taxon>Rickettsiales</taxon>
        <taxon>Anaplasmataceae</taxon>
        <taxon>Anaplasma</taxon>
        <taxon>phagocytophilum group</taxon>
    </lineage>
</organism>
<evidence type="ECO:0000313" key="1">
    <source>
        <dbReference type="EMBL" id="QLL66716.1"/>
    </source>
</evidence>
<proteinExistence type="predicted"/>
<dbReference type="RefSeq" id="WP_145915483.1">
    <property type="nucleotide sequence ID" value="NZ_CP046639.1"/>
</dbReference>